<dbReference type="InterPro" id="IPR029063">
    <property type="entry name" value="SAM-dependent_MTases_sf"/>
</dbReference>
<organism evidence="1 2">
    <name type="scientific">Lichenibacterium minor</name>
    <dbReference type="NCBI Taxonomy" id="2316528"/>
    <lineage>
        <taxon>Bacteria</taxon>
        <taxon>Pseudomonadati</taxon>
        <taxon>Pseudomonadota</taxon>
        <taxon>Alphaproteobacteria</taxon>
        <taxon>Hyphomicrobiales</taxon>
        <taxon>Lichenihabitantaceae</taxon>
        <taxon>Lichenibacterium</taxon>
    </lineage>
</organism>
<evidence type="ECO:0000313" key="1">
    <source>
        <dbReference type="EMBL" id="RYC32885.1"/>
    </source>
</evidence>
<dbReference type="GO" id="GO:0032259">
    <property type="term" value="P:methylation"/>
    <property type="evidence" value="ECO:0007669"/>
    <property type="project" value="UniProtKB-KW"/>
</dbReference>
<protein>
    <submittedName>
        <fullName evidence="1">Methyltransferase domain-containing protein</fullName>
    </submittedName>
</protein>
<evidence type="ECO:0000313" key="2">
    <source>
        <dbReference type="Proteomes" id="UP000290759"/>
    </source>
</evidence>
<name>A0A4Q2UDH8_9HYPH</name>
<proteinExistence type="predicted"/>
<gene>
    <name evidence="1" type="ORF">D3273_05300</name>
</gene>
<reference evidence="1 2" key="2">
    <citation type="submission" date="2019-02" db="EMBL/GenBank/DDBJ databases">
        <title>'Lichenibacterium ramalinii' gen. nov. sp. nov., 'Lichenibacterium minor' gen. nov. sp. nov.</title>
        <authorList>
            <person name="Pankratov T."/>
        </authorList>
    </citation>
    <scope>NUCLEOTIDE SEQUENCE [LARGE SCALE GENOMIC DNA]</scope>
    <source>
        <strain evidence="1 2">RmlP026</strain>
    </source>
</reference>
<dbReference type="GO" id="GO:0009312">
    <property type="term" value="P:oligosaccharide biosynthetic process"/>
    <property type="evidence" value="ECO:0007669"/>
    <property type="project" value="InterPro"/>
</dbReference>
<dbReference type="Proteomes" id="UP000290759">
    <property type="component" value="Unassembled WGS sequence"/>
</dbReference>
<dbReference type="GO" id="GO:0008757">
    <property type="term" value="F:S-adenosylmethionine-dependent methyltransferase activity"/>
    <property type="evidence" value="ECO:0007669"/>
    <property type="project" value="InterPro"/>
</dbReference>
<dbReference type="Gene3D" id="3.40.50.150">
    <property type="entry name" value="Vaccinia Virus protein VP39"/>
    <property type="match status" value="1"/>
</dbReference>
<dbReference type="EMBL" id="QYBB01000004">
    <property type="protein sequence ID" value="RYC32885.1"/>
    <property type="molecule type" value="Genomic_DNA"/>
</dbReference>
<reference evidence="1 2" key="1">
    <citation type="submission" date="2018-12" db="EMBL/GenBank/DDBJ databases">
        <authorList>
            <person name="Grouzdev D.S."/>
            <person name="Krutkina M.S."/>
        </authorList>
    </citation>
    <scope>NUCLEOTIDE SEQUENCE [LARGE SCALE GENOMIC DNA]</scope>
    <source>
        <strain evidence="1 2">RmlP026</strain>
    </source>
</reference>
<keyword evidence="1" id="KW-0808">Transferase</keyword>
<dbReference type="OrthoDB" id="116799at2"/>
<keyword evidence="1" id="KW-0489">Methyltransferase</keyword>
<dbReference type="RefSeq" id="WP_129224261.1">
    <property type="nucleotide sequence ID" value="NZ_QYBB01000004.1"/>
</dbReference>
<comment type="caution">
    <text evidence="1">The sequence shown here is derived from an EMBL/GenBank/DDBJ whole genome shotgun (WGS) entry which is preliminary data.</text>
</comment>
<sequence length="192" mass="20705">MRRDTLGRDHFEALYAARPDPWRLATSGYERAKHAATLAALPRPRYPRGFEVGCALGTLTTELGRRCGDLLAVEPVAAALAAAAARAADQPHIRFASMFVPGDWPSGVFDLVVLSEVLDYLGAEDVVLLAGRVVGSLERGGDVVMVHWIGKKRGPPSGDEASDRFRAAAGGALDVLRAERNADYRLDVLRKV</sequence>
<dbReference type="InterPro" id="IPR008715">
    <property type="entry name" value="SAM-MeTfrase_NodS-like"/>
</dbReference>
<dbReference type="SUPFAM" id="SSF53335">
    <property type="entry name" value="S-adenosyl-L-methionine-dependent methyltransferases"/>
    <property type="match status" value="1"/>
</dbReference>
<dbReference type="AlphaFoldDB" id="A0A4Q2UDH8"/>
<keyword evidence="2" id="KW-1185">Reference proteome</keyword>
<dbReference type="Pfam" id="PF05401">
    <property type="entry name" value="NodS"/>
    <property type="match status" value="1"/>
</dbReference>
<accession>A0A4Q2UDH8</accession>